<sequence length="147" mass="16962">MSQQNHKLFVRITGNSYRSLSKLIKPSMSLDSGIGSLGCSDEYVVRRLFVFIKDNLIFESLQDGLMQKQLLSEKEKEEYVCSNCARHYWSERLLKLIIRRKRCKEFVAFIHQMSCHKHVSEKILEVQEKAKGGTLKAANGDDESVFS</sequence>
<dbReference type="Proteomes" id="UP000005408">
    <property type="component" value="Unassembled WGS sequence"/>
</dbReference>
<proteinExistence type="predicted"/>
<accession>A0A8W8L7N5</accession>
<dbReference type="AlphaFoldDB" id="A0A8W8L7N5"/>
<dbReference type="EnsemblMetazoa" id="G27066.11">
    <property type="protein sequence ID" value="G27066.11:cds"/>
    <property type="gene ID" value="G27066"/>
</dbReference>
<evidence type="ECO:0000313" key="1">
    <source>
        <dbReference type="EnsemblMetazoa" id="G27066.11:cds"/>
    </source>
</evidence>
<reference evidence="1" key="1">
    <citation type="submission" date="2022-08" db="UniProtKB">
        <authorList>
            <consortium name="EnsemblMetazoa"/>
        </authorList>
    </citation>
    <scope>IDENTIFICATION</scope>
    <source>
        <strain evidence="1">05x7-T-G4-1.051#20</strain>
    </source>
</reference>
<evidence type="ECO:0000313" key="2">
    <source>
        <dbReference type="Proteomes" id="UP000005408"/>
    </source>
</evidence>
<dbReference type="InterPro" id="IPR011029">
    <property type="entry name" value="DEATH-like_dom_sf"/>
</dbReference>
<keyword evidence="2" id="KW-1185">Reference proteome</keyword>
<protein>
    <submittedName>
        <fullName evidence="1">Uncharacterized protein</fullName>
    </submittedName>
</protein>
<name>A0A8W8L7N5_MAGGI</name>
<organism evidence="1 2">
    <name type="scientific">Magallana gigas</name>
    <name type="common">Pacific oyster</name>
    <name type="synonym">Crassostrea gigas</name>
    <dbReference type="NCBI Taxonomy" id="29159"/>
    <lineage>
        <taxon>Eukaryota</taxon>
        <taxon>Metazoa</taxon>
        <taxon>Spiralia</taxon>
        <taxon>Lophotrochozoa</taxon>
        <taxon>Mollusca</taxon>
        <taxon>Bivalvia</taxon>
        <taxon>Autobranchia</taxon>
        <taxon>Pteriomorphia</taxon>
        <taxon>Ostreida</taxon>
        <taxon>Ostreoidea</taxon>
        <taxon>Ostreidae</taxon>
        <taxon>Magallana</taxon>
    </lineage>
</organism>
<dbReference type="Gene3D" id="1.10.533.10">
    <property type="entry name" value="Death Domain, Fas"/>
    <property type="match status" value="1"/>
</dbReference>